<feature type="compositionally biased region" description="Polar residues" evidence="1">
    <location>
        <begin position="22"/>
        <end position="50"/>
    </location>
</feature>
<evidence type="ECO:0000313" key="3">
    <source>
        <dbReference type="Proteomes" id="UP000223968"/>
    </source>
</evidence>
<dbReference type="EMBL" id="PDNB01000015">
    <property type="protein sequence ID" value="PGH16741.1"/>
    <property type="molecule type" value="Genomic_DNA"/>
</dbReference>
<accession>A0A2B7Y6S6</accession>
<protein>
    <submittedName>
        <fullName evidence="2">Uncharacterized protein</fullName>
    </submittedName>
</protein>
<dbReference type="AlphaFoldDB" id="A0A2B7Y6S6"/>
<reference evidence="2 3" key="1">
    <citation type="submission" date="2017-10" db="EMBL/GenBank/DDBJ databases">
        <title>Comparative genomics in systemic dimorphic fungi from Ajellomycetaceae.</title>
        <authorList>
            <person name="Munoz J.F."/>
            <person name="Mcewen J.G."/>
            <person name="Clay O.K."/>
            <person name="Cuomo C.A."/>
        </authorList>
    </citation>
    <scope>NUCLEOTIDE SEQUENCE [LARGE SCALE GENOMIC DNA]</scope>
    <source>
        <strain evidence="2 3">UAMH5409</strain>
    </source>
</reference>
<feature type="region of interest" description="Disordered" evidence="1">
    <location>
        <begin position="18"/>
        <end position="51"/>
    </location>
</feature>
<evidence type="ECO:0000313" key="2">
    <source>
        <dbReference type="EMBL" id="PGH16741.1"/>
    </source>
</evidence>
<evidence type="ECO:0000256" key="1">
    <source>
        <dbReference type="SAM" id="MobiDB-lite"/>
    </source>
</evidence>
<name>A0A2B7Y6S6_9EURO</name>
<gene>
    <name evidence="2" type="ORF">AJ79_01614</name>
</gene>
<comment type="caution">
    <text evidence="2">The sequence shown here is derived from an EMBL/GenBank/DDBJ whole genome shotgun (WGS) entry which is preliminary data.</text>
</comment>
<sequence length="99" mass="10690">MARLCKVFPNSESYNLKRHSQGFKSSKQQGLFESSSTNHQGAASNPSNPSRAKVVGLSAEFEKIRSGAMAAYEASKPTQSRDIGLVDSSAEMNFSGIFL</sequence>
<dbReference type="Proteomes" id="UP000223968">
    <property type="component" value="Unassembled WGS sequence"/>
</dbReference>
<keyword evidence="3" id="KW-1185">Reference proteome</keyword>
<organism evidence="2 3">
    <name type="scientific">Helicocarpus griseus UAMH5409</name>
    <dbReference type="NCBI Taxonomy" id="1447875"/>
    <lineage>
        <taxon>Eukaryota</taxon>
        <taxon>Fungi</taxon>
        <taxon>Dikarya</taxon>
        <taxon>Ascomycota</taxon>
        <taxon>Pezizomycotina</taxon>
        <taxon>Eurotiomycetes</taxon>
        <taxon>Eurotiomycetidae</taxon>
        <taxon>Onygenales</taxon>
        <taxon>Ajellomycetaceae</taxon>
        <taxon>Helicocarpus</taxon>
    </lineage>
</organism>
<proteinExistence type="predicted"/>